<accession>A0A0L0SGW1</accession>
<dbReference type="EMBL" id="GG745338">
    <property type="protein sequence ID" value="KNE61687.1"/>
    <property type="molecule type" value="Genomic_DNA"/>
</dbReference>
<dbReference type="AlphaFoldDB" id="A0A0L0SGW1"/>
<reference evidence="2 3" key="1">
    <citation type="submission" date="2009-11" db="EMBL/GenBank/DDBJ databases">
        <title>Annotation of Allomyces macrogynus ATCC 38327.</title>
        <authorList>
            <consortium name="The Broad Institute Genome Sequencing Platform"/>
            <person name="Russ C."/>
            <person name="Cuomo C."/>
            <person name="Burger G."/>
            <person name="Gray M.W."/>
            <person name="Holland P.W.H."/>
            <person name="King N."/>
            <person name="Lang F.B.F."/>
            <person name="Roger A.J."/>
            <person name="Ruiz-Trillo I."/>
            <person name="Young S.K."/>
            <person name="Zeng Q."/>
            <person name="Gargeya S."/>
            <person name="Fitzgerald M."/>
            <person name="Haas B."/>
            <person name="Abouelleil A."/>
            <person name="Alvarado L."/>
            <person name="Arachchi H.M."/>
            <person name="Berlin A."/>
            <person name="Chapman S.B."/>
            <person name="Gearin G."/>
            <person name="Goldberg J."/>
            <person name="Griggs A."/>
            <person name="Gujja S."/>
            <person name="Hansen M."/>
            <person name="Heiman D."/>
            <person name="Howarth C."/>
            <person name="Larimer J."/>
            <person name="Lui A."/>
            <person name="MacDonald P.J.P."/>
            <person name="McCowen C."/>
            <person name="Montmayeur A."/>
            <person name="Murphy C."/>
            <person name="Neiman D."/>
            <person name="Pearson M."/>
            <person name="Priest M."/>
            <person name="Roberts A."/>
            <person name="Saif S."/>
            <person name="Shea T."/>
            <person name="Sisk P."/>
            <person name="Stolte C."/>
            <person name="Sykes S."/>
            <person name="Wortman J."/>
            <person name="Nusbaum C."/>
            <person name="Birren B."/>
        </authorList>
    </citation>
    <scope>NUCLEOTIDE SEQUENCE [LARGE SCALE GENOMIC DNA]</scope>
    <source>
        <strain evidence="2 3">ATCC 38327</strain>
    </source>
</reference>
<dbReference type="VEuPathDB" id="FungiDB:AMAG_18671"/>
<sequence>MAEDQRGAVDCDLTRSFVEVPRAKSLLHHAALLPDVLAHVFQYLTNAAHLLRVSQVCRVHDHELARAAPLARRAPPFARATRSRTISQASTRVGARDLARLSQTHTACRDSRLQQLVQAQAAQQATCSGRRREGCGRYR</sequence>
<feature type="domain" description="F-box" evidence="1">
    <location>
        <begin position="34"/>
        <end position="58"/>
    </location>
</feature>
<dbReference type="InterPro" id="IPR036047">
    <property type="entry name" value="F-box-like_dom_sf"/>
</dbReference>
<name>A0A0L0SGW1_ALLM3</name>
<gene>
    <name evidence="2" type="ORF">AMAG_18671</name>
</gene>
<evidence type="ECO:0000313" key="2">
    <source>
        <dbReference type="EMBL" id="KNE61687.1"/>
    </source>
</evidence>
<proteinExistence type="predicted"/>
<reference evidence="2 3" key="2">
    <citation type="submission" date="2009-11" db="EMBL/GenBank/DDBJ databases">
        <title>The Genome Sequence of Allomyces macrogynus strain ATCC 38327.</title>
        <authorList>
            <consortium name="The Broad Institute Genome Sequencing Platform"/>
            <person name="Russ C."/>
            <person name="Cuomo C."/>
            <person name="Shea T."/>
            <person name="Young S.K."/>
            <person name="Zeng Q."/>
            <person name="Koehrsen M."/>
            <person name="Haas B."/>
            <person name="Borodovsky M."/>
            <person name="Guigo R."/>
            <person name="Alvarado L."/>
            <person name="Berlin A."/>
            <person name="Borenstein D."/>
            <person name="Chen Z."/>
            <person name="Engels R."/>
            <person name="Freedman E."/>
            <person name="Gellesch M."/>
            <person name="Goldberg J."/>
            <person name="Griggs A."/>
            <person name="Gujja S."/>
            <person name="Heiman D."/>
            <person name="Hepburn T."/>
            <person name="Howarth C."/>
            <person name="Jen D."/>
            <person name="Larson L."/>
            <person name="Lewis B."/>
            <person name="Mehta T."/>
            <person name="Park D."/>
            <person name="Pearson M."/>
            <person name="Roberts A."/>
            <person name="Saif S."/>
            <person name="Shenoy N."/>
            <person name="Sisk P."/>
            <person name="Stolte C."/>
            <person name="Sykes S."/>
            <person name="Walk T."/>
            <person name="White J."/>
            <person name="Yandava C."/>
            <person name="Burger G."/>
            <person name="Gray M.W."/>
            <person name="Holland P.W.H."/>
            <person name="King N."/>
            <person name="Lang F.B.F."/>
            <person name="Roger A.J."/>
            <person name="Ruiz-Trillo I."/>
            <person name="Lander E."/>
            <person name="Nusbaum C."/>
        </authorList>
    </citation>
    <scope>NUCLEOTIDE SEQUENCE [LARGE SCALE GENOMIC DNA]</scope>
    <source>
        <strain evidence="2 3">ATCC 38327</strain>
    </source>
</reference>
<dbReference type="SUPFAM" id="SSF81383">
    <property type="entry name" value="F-box domain"/>
    <property type="match status" value="1"/>
</dbReference>
<evidence type="ECO:0000313" key="3">
    <source>
        <dbReference type="Proteomes" id="UP000054350"/>
    </source>
</evidence>
<dbReference type="Pfam" id="PF12937">
    <property type="entry name" value="F-box-like"/>
    <property type="match status" value="1"/>
</dbReference>
<evidence type="ECO:0000259" key="1">
    <source>
        <dbReference type="Pfam" id="PF12937"/>
    </source>
</evidence>
<organism evidence="2 3">
    <name type="scientific">Allomyces macrogynus (strain ATCC 38327)</name>
    <name type="common">Allomyces javanicus var. macrogynus</name>
    <dbReference type="NCBI Taxonomy" id="578462"/>
    <lineage>
        <taxon>Eukaryota</taxon>
        <taxon>Fungi</taxon>
        <taxon>Fungi incertae sedis</taxon>
        <taxon>Blastocladiomycota</taxon>
        <taxon>Blastocladiomycetes</taxon>
        <taxon>Blastocladiales</taxon>
        <taxon>Blastocladiaceae</taxon>
        <taxon>Allomyces</taxon>
    </lineage>
</organism>
<dbReference type="Gene3D" id="1.20.1280.50">
    <property type="match status" value="1"/>
</dbReference>
<dbReference type="InterPro" id="IPR001810">
    <property type="entry name" value="F-box_dom"/>
</dbReference>
<protein>
    <recommendedName>
        <fullName evidence="1">F-box domain-containing protein</fullName>
    </recommendedName>
</protein>
<dbReference type="Proteomes" id="UP000054350">
    <property type="component" value="Unassembled WGS sequence"/>
</dbReference>
<keyword evidence="3" id="KW-1185">Reference proteome</keyword>